<proteinExistence type="predicted"/>
<keyword evidence="3" id="KW-1185">Reference proteome</keyword>
<dbReference type="Proteomes" id="UP000525652">
    <property type="component" value="Unassembled WGS sequence"/>
</dbReference>
<evidence type="ECO:0000256" key="1">
    <source>
        <dbReference type="SAM" id="MobiDB-lite"/>
    </source>
</evidence>
<evidence type="ECO:0000313" key="3">
    <source>
        <dbReference type="Proteomes" id="UP000525652"/>
    </source>
</evidence>
<dbReference type="RefSeq" id="WP_185694971.1">
    <property type="nucleotide sequence ID" value="NZ_JACHVA010000143.1"/>
</dbReference>
<name>A0A7X1B2U3_9BACT</name>
<gene>
    <name evidence="2" type="ORF">H5P30_21475</name>
</gene>
<dbReference type="AlphaFoldDB" id="A0A7X1B2U3"/>
<feature type="region of interest" description="Disordered" evidence="1">
    <location>
        <begin position="1"/>
        <end position="26"/>
    </location>
</feature>
<accession>A0A7X1B2U3</accession>
<organism evidence="2 3">
    <name type="scientific">Puniceicoccus vermicola</name>
    <dbReference type="NCBI Taxonomy" id="388746"/>
    <lineage>
        <taxon>Bacteria</taxon>
        <taxon>Pseudomonadati</taxon>
        <taxon>Verrucomicrobiota</taxon>
        <taxon>Opitutia</taxon>
        <taxon>Puniceicoccales</taxon>
        <taxon>Puniceicoccaceae</taxon>
        <taxon>Puniceicoccus</taxon>
    </lineage>
</organism>
<comment type="caution">
    <text evidence="2">The sequence shown here is derived from an EMBL/GenBank/DDBJ whole genome shotgun (WGS) entry which is preliminary data.</text>
</comment>
<feature type="compositionally biased region" description="Polar residues" evidence="1">
    <location>
        <begin position="50"/>
        <end position="67"/>
    </location>
</feature>
<reference evidence="2 3" key="1">
    <citation type="submission" date="2020-07" db="EMBL/GenBank/DDBJ databases">
        <authorList>
            <person name="Feng X."/>
        </authorList>
    </citation>
    <scope>NUCLEOTIDE SEQUENCE [LARGE SCALE GENOMIC DNA]</scope>
    <source>
        <strain evidence="2 3">JCM14086</strain>
    </source>
</reference>
<sequence>MSRLAYESAAKAAAPWTSGREPYLYGGNASEQKVAAQLQLRGIRMPAPLTSRQNSRNLQNESPSPTNRRLKPPVLEPRP</sequence>
<evidence type="ECO:0000313" key="2">
    <source>
        <dbReference type="EMBL" id="MBC2604359.1"/>
    </source>
</evidence>
<dbReference type="EMBL" id="JACHVA010000143">
    <property type="protein sequence ID" value="MBC2604359.1"/>
    <property type="molecule type" value="Genomic_DNA"/>
</dbReference>
<feature type="region of interest" description="Disordered" evidence="1">
    <location>
        <begin position="41"/>
        <end position="79"/>
    </location>
</feature>
<protein>
    <submittedName>
        <fullName evidence="2">Uncharacterized protein</fullName>
    </submittedName>
</protein>